<dbReference type="PANTHER" id="PTHR42781:SF4">
    <property type="entry name" value="SPERMIDINE_PUTRESCINE IMPORT ATP-BINDING PROTEIN POTA"/>
    <property type="match status" value="1"/>
</dbReference>
<dbReference type="PROSITE" id="PS50893">
    <property type="entry name" value="ABC_TRANSPORTER_2"/>
    <property type="match status" value="1"/>
</dbReference>
<dbReference type="SUPFAM" id="SSF52540">
    <property type="entry name" value="P-loop containing nucleoside triphosphate hydrolases"/>
    <property type="match status" value="1"/>
</dbReference>
<evidence type="ECO:0000313" key="5">
    <source>
        <dbReference type="EMBL" id="OMD43225.1"/>
    </source>
</evidence>
<dbReference type="Pfam" id="PF00005">
    <property type="entry name" value="ABC_tran"/>
    <property type="match status" value="1"/>
</dbReference>
<organism evidence="5 6">
    <name type="scientific">Paenibacillus borealis</name>
    <dbReference type="NCBI Taxonomy" id="160799"/>
    <lineage>
        <taxon>Bacteria</taxon>
        <taxon>Bacillati</taxon>
        <taxon>Bacillota</taxon>
        <taxon>Bacilli</taxon>
        <taxon>Bacillales</taxon>
        <taxon>Paenibacillaceae</taxon>
        <taxon>Paenibacillus</taxon>
    </lineage>
</organism>
<dbReference type="EMBL" id="MPTB01000036">
    <property type="protein sequence ID" value="OMD43225.1"/>
    <property type="molecule type" value="Genomic_DNA"/>
</dbReference>
<dbReference type="PANTHER" id="PTHR42781">
    <property type="entry name" value="SPERMIDINE/PUTRESCINE IMPORT ATP-BINDING PROTEIN POTA"/>
    <property type="match status" value="1"/>
</dbReference>
<sequence>MKQLIISGLEKKFGDVHALKPADLTIAAGSFTTLLGPSGCGKTTLLRLLAGLETPDAGEIVADGELIFSSSRKISQPIHRRNFGMVFQDFALWPHLSVFENVAFGLRASRQKKELRSRVQEALRSVRLEGLELRFPHQLSGGQQQRVAFARAVVTRPRLVLFDEPLSALDAVLRDEMRLELLSLVKDMGITALYVTHDQTEAMSMSDEVVVMHGGSILQTGAPEEIYKKPAEPFVARFIGRSNWIVPGKQMLRPEQLRWIDREGTSQAFTGIIRHVSYMGDRYEVILEMQGMGTWTAYHSHRLTVGESIQVYASQEHIHHLN</sequence>
<evidence type="ECO:0000259" key="4">
    <source>
        <dbReference type="PROSITE" id="PS50893"/>
    </source>
</evidence>
<dbReference type="InterPro" id="IPR050093">
    <property type="entry name" value="ABC_SmlMolc_Importer"/>
</dbReference>
<dbReference type="SMART" id="SM00382">
    <property type="entry name" value="AAA"/>
    <property type="match status" value="1"/>
</dbReference>
<dbReference type="Proteomes" id="UP000187412">
    <property type="component" value="Unassembled WGS sequence"/>
</dbReference>
<dbReference type="Pfam" id="PF08402">
    <property type="entry name" value="TOBE_2"/>
    <property type="match status" value="1"/>
</dbReference>
<dbReference type="InterPro" id="IPR003593">
    <property type="entry name" value="AAA+_ATPase"/>
</dbReference>
<dbReference type="RefSeq" id="WP_038589253.1">
    <property type="nucleotide sequence ID" value="NZ_MPTB01000036.1"/>
</dbReference>
<keyword evidence="3 5" id="KW-0067">ATP-binding</keyword>
<dbReference type="InterPro" id="IPR003439">
    <property type="entry name" value="ABC_transporter-like_ATP-bd"/>
</dbReference>
<protein>
    <submittedName>
        <fullName evidence="5">ABC transporter ATP-binding protein</fullName>
    </submittedName>
</protein>
<name>A0ABX3H168_PAEBO</name>
<gene>
    <name evidence="5" type="ORF">BSK56_24315</name>
</gene>
<dbReference type="GO" id="GO:0005524">
    <property type="term" value="F:ATP binding"/>
    <property type="evidence" value="ECO:0007669"/>
    <property type="project" value="UniProtKB-KW"/>
</dbReference>
<evidence type="ECO:0000256" key="3">
    <source>
        <dbReference type="ARBA" id="ARBA00022840"/>
    </source>
</evidence>
<evidence type="ECO:0000256" key="2">
    <source>
        <dbReference type="ARBA" id="ARBA00022741"/>
    </source>
</evidence>
<reference evidence="5 6" key="1">
    <citation type="submission" date="2016-10" db="EMBL/GenBank/DDBJ databases">
        <title>Paenibacillus species isolates.</title>
        <authorList>
            <person name="Beno S.M."/>
        </authorList>
    </citation>
    <scope>NUCLEOTIDE SEQUENCE [LARGE SCALE GENOMIC DNA]</scope>
    <source>
        <strain evidence="5 6">FSL H7-0744</strain>
    </source>
</reference>
<evidence type="ECO:0000256" key="1">
    <source>
        <dbReference type="ARBA" id="ARBA00022448"/>
    </source>
</evidence>
<dbReference type="InterPro" id="IPR008995">
    <property type="entry name" value="Mo/tungstate-bd_C_term_dom"/>
</dbReference>
<dbReference type="InterPro" id="IPR013611">
    <property type="entry name" value="Transp-assoc_OB_typ2"/>
</dbReference>
<comment type="caution">
    <text evidence="5">The sequence shown here is derived from an EMBL/GenBank/DDBJ whole genome shotgun (WGS) entry which is preliminary data.</text>
</comment>
<dbReference type="InterPro" id="IPR027417">
    <property type="entry name" value="P-loop_NTPase"/>
</dbReference>
<dbReference type="PROSITE" id="PS00211">
    <property type="entry name" value="ABC_TRANSPORTER_1"/>
    <property type="match status" value="1"/>
</dbReference>
<keyword evidence="2" id="KW-0547">Nucleotide-binding</keyword>
<evidence type="ECO:0000313" key="6">
    <source>
        <dbReference type="Proteomes" id="UP000187412"/>
    </source>
</evidence>
<dbReference type="Gene3D" id="3.40.50.300">
    <property type="entry name" value="P-loop containing nucleotide triphosphate hydrolases"/>
    <property type="match status" value="1"/>
</dbReference>
<dbReference type="InterPro" id="IPR017871">
    <property type="entry name" value="ABC_transporter-like_CS"/>
</dbReference>
<accession>A0ABX3H168</accession>
<feature type="domain" description="ABC transporter" evidence="4">
    <location>
        <begin position="4"/>
        <end position="239"/>
    </location>
</feature>
<keyword evidence="1" id="KW-0813">Transport</keyword>
<dbReference type="SUPFAM" id="SSF50331">
    <property type="entry name" value="MOP-like"/>
    <property type="match status" value="1"/>
</dbReference>
<proteinExistence type="predicted"/>
<keyword evidence="6" id="KW-1185">Reference proteome</keyword>